<protein>
    <submittedName>
        <fullName evidence="2">Related to epimerase, homolog</fullName>
    </submittedName>
</protein>
<evidence type="ECO:0000256" key="1">
    <source>
        <dbReference type="PIRSR" id="PIRSR016184-1"/>
    </source>
</evidence>
<dbReference type="NCBIfam" id="TIGR00654">
    <property type="entry name" value="PhzF_family"/>
    <property type="match status" value="1"/>
</dbReference>
<comment type="caution">
    <text evidence="2">The sequence shown here is derived from an EMBL/GenBank/DDBJ whole genome shotgun (WGS) entry which is preliminary data.</text>
</comment>
<dbReference type="PANTHER" id="PTHR13774">
    <property type="entry name" value="PHENAZINE BIOSYNTHESIS PROTEIN"/>
    <property type="match status" value="1"/>
</dbReference>
<dbReference type="GO" id="GO:0005737">
    <property type="term" value="C:cytoplasm"/>
    <property type="evidence" value="ECO:0007669"/>
    <property type="project" value="TreeGrafter"/>
</dbReference>
<organism evidence="2 3">
    <name type="scientific">Lecanosticta acicola</name>
    <dbReference type="NCBI Taxonomy" id="111012"/>
    <lineage>
        <taxon>Eukaryota</taxon>
        <taxon>Fungi</taxon>
        <taxon>Dikarya</taxon>
        <taxon>Ascomycota</taxon>
        <taxon>Pezizomycotina</taxon>
        <taxon>Dothideomycetes</taxon>
        <taxon>Dothideomycetidae</taxon>
        <taxon>Mycosphaerellales</taxon>
        <taxon>Mycosphaerellaceae</taxon>
        <taxon>Lecanosticta</taxon>
    </lineage>
</organism>
<keyword evidence="3" id="KW-1185">Reference proteome</keyword>
<dbReference type="PANTHER" id="PTHR13774:SF32">
    <property type="entry name" value="ANTISENSE-ENHANCING SEQUENCE 1"/>
    <property type="match status" value="1"/>
</dbReference>
<dbReference type="PIRSF" id="PIRSF016184">
    <property type="entry name" value="PhzC_PhzF"/>
    <property type="match status" value="1"/>
</dbReference>
<dbReference type="Pfam" id="PF02567">
    <property type="entry name" value="PhzC-PhzF"/>
    <property type="match status" value="1"/>
</dbReference>
<accession>A0AAI9EBQ0</accession>
<dbReference type="Proteomes" id="UP001296104">
    <property type="component" value="Unassembled WGS sequence"/>
</dbReference>
<proteinExistence type="predicted"/>
<sequence>MPRLPFVTLDVFTQTRYAGNPLAVVRVPADTKDDVSGEQMQRIAREFNLSETIFLHEDGEQEGEWRVRIFLTDREIPFAGHPTIGCAVYALSTLSPTHSQGRFIANAGPIDLQYANGTASASIPHNFHLHTQHARNCEEVLNIQPALKTTLTSPVPIDLISPVKGMNFLAINLPTLDSLARVTTSATGPTSTPDDEWQAAFTGTYFYVHLPSDPDTDTIRLQARMIAGPLEDPATGKYSHDDSLRKITQGLEIGRRSDIGVTVALNATRDAIERVVLRGEAVKVMEGIVEC</sequence>
<dbReference type="AlphaFoldDB" id="A0AAI9EBQ0"/>
<dbReference type="GO" id="GO:0016853">
    <property type="term" value="F:isomerase activity"/>
    <property type="evidence" value="ECO:0007669"/>
    <property type="project" value="TreeGrafter"/>
</dbReference>
<gene>
    <name evidence="2" type="ORF">LECACI_7A007324</name>
</gene>
<reference evidence="2" key="1">
    <citation type="submission" date="2023-11" db="EMBL/GenBank/DDBJ databases">
        <authorList>
            <person name="Alioto T."/>
            <person name="Alioto T."/>
            <person name="Gomez Garrido J."/>
        </authorList>
    </citation>
    <scope>NUCLEOTIDE SEQUENCE</scope>
</reference>
<dbReference type="InterPro" id="IPR003719">
    <property type="entry name" value="Phenazine_PhzF-like"/>
</dbReference>
<dbReference type="EMBL" id="CAVMBE010000059">
    <property type="protein sequence ID" value="CAK4032166.1"/>
    <property type="molecule type" value="Genomic_DNA"/>
</dbReference>
<evidence type="ECO:0000313" key="3">
    <source>
        <dbReference type="Proteomes" id="UP001296104"/>
    </source>
</evidence>
<feature type="active site" evidence="1">
    <location>
        <position position="51"/>
    </location>
</feature>
<name>A0AAI9EBQ0_9PEZI</name>
<dbReference type="SUPFAM" id="SSF54506">
    <property type="entry name" value="Diaminopimelate epimerase-like"/>
    <property type="match status" value="1"/>
</dbReference>
<evidence type="ECO:0000313" key="2">
    <source>
        <dbReference type="EMBL" id="CAK4032166.1"/>
    </source>
</evidence>
<dbReference type="Gene3D" id="3.10.310.10">
    <property type="entry name" value="Diaminopimelate Epimerase, Chain A, domain 1"/>
    <property type="match status" value="2"/>
</dbReference>